<name>A0A124JUX7_9SPHN</name>
<dbReference type="AlphaFoldDB" id="A0A124JUX7"/>
<dbReference type="Proteomes" id="UP000058012">
    <property type="component" value="Unassembled WGS sequence"/>
</dbReference>
<protein>
    <recommendedName>
        <fullName evidence="4">UrcA family protein</fullName>
    </recommendedName>
</protein>
<keyword evidence="1" id="KW-0732">Signal</keyword>
<keyword evidence="3" id="KW-1185">Reference proteome</keyword>
<dbReference type="RefSeq" id="WP_067908618.1">
    <property type="nucleotide sequence ID" value="NZ_KQ954244.1"/>
</dbReference>
<gene>
    <name evidence="2" type="ORF">AQZ52_08845</name>
</gene>
<evidence type="ECO:0008006" key="4">
    <source>
        <dbReference type="Google" id="ProtNLM"/>
    </source>
</evidence>
<dbReference type="STRING" id="1117702.AQZ52_08845"/>
<feature type="signal peptide" evidence="1">
    <location>
        <begin position="1"/>
        <end position="18"/>
    </location>
</feature>
<dbReference type="EMBL" id="LLZS01000006">
    <property type="protein sequence ID" value="KUR71702.1"/>
    <property type="molecule type" value="Genomic_DNA"/>
</dbReference>
<dbReference type="OrthoDB" id="9761532at2"/>
<comment type="caution">
    <text evidence="2">The sequence shown here is derived from an EMBL/GenBank/DDBJ whole genome shotgun (WGS) entry which is preliminary data.</text>
</comment>
<evidence type="ECO:0000256" key="1">
    <source>
        <dbReference type="SAM" id="SignalP"/>
    </source>
</evidence>
<feature type="chain" id="PRO_5007174851" description="UrcA family protein" evidence="1">
    <location>
        <begin position="19"/>
        <end position="84"/>
    </location>
</feature>
<proteinExistence type="predicted"/>
<evidence type="ECO:0000313" key="3">
    <source>
        <dbReference type="Proteomes" id="UP000058012"/>
    </source>
</evidence>
<accession>A0A124JUX7</accession>
<reference evidence="2 3" key="1">
    <citation type="submission" date="2015-10" db="EMBL/GenBank/DDBJ databases">
        <title>Draft genome sequence of Novosphingobium fuchskuhlense DSM 25065 isolated from a surface water sample of the southwest basin of Lake Grosse Fuchskuhle.</title>
        <authorList>
            <person name="Ruckert C."/>
            <person name="Winkler A."/>
            <person name="Glaeser J."/>
            <person name="Grossart H.-P."/>
            <person name="Kalinowski J."/>
            <person name="Glaeser S."/>
        </authorList>
    </citation>
    <scope>NUCLEOTIDE SEQUENCE [LARGE SCALE GENOMIC DNA]</scope>
    <source>
        <strain evidence="2 3">FNE08-7</strain>
    </source>
</reference>
<sequence length="84" mass="8581">MRSLIVIAALTLASPANAADAALCAGLEGLRAEAIASRTPQRVAVVKMEEMTFACGKTNKTAAQADFCSAALGAVGIEFTHAFP</sequence>
<organism evidence="2 3">
    <name type="scientific">Novosphingobium fuchskuhlense</name>
    <dbReference type="NCBI Taxonomy" id="1117702"/>
    <lineage>
        <taxon>Bacteria</taxon>
        <taxon>Pseudomonadati</taxon>
        <taxon>Pseudomonadota</taxon>
        <taxon>Alphaproteobacteria</taxon>
        <taxon>Sphingomonadales</taxon>
        <taxon>Sphingomonadaceae</taxon>
        <taxon>Novosphingobium</taxon>
    </lineage>
</organism>
<evidence type="ECO:0000313" key="2">
    <source>
        <dbReference type="EMBL" id="KUR71702.1"/>
    </source>
</evidence>